<dbReference type="OrthoDB" id="9791837at2"/>
<reference evidence="2 5" key="2">
    <citation type="submission" date="2018-05" db="EMBL/GenBank/DDBJ databases">
        <title>Genomic Encyclopedia of Type Strains, Phase IV (KMG-IV): sequencing the most valuable type-strain genomes for metagenomic binning, comparative biology and taxonomic classification.</title>
        <authorList>
            <person name="Goeker M."/>
        </authorList>
    </citation>
    <scope>NUCLEOTIDE SEQUENCE [LARGE SCALE GENOMIC DNA]</scope>
    <source>
        <strain evidence="2 5">DSM 28816</strain>
    </source>
</reference>
<evidence type="ECO:0000313" key="5">
    <source>
        <dbReference type="Proteomes" id="UP000247523"/>
    </source>
</evidence>
<reference evidence="3 4" key="1">
    <citation type="journal article" date="2017" name="Genome Announc.">
        <title>Draft Genome Sequence of a Sporulating and Motile Strain of Lachnotalea glycerini Isolated from Water in Quebec City, Canada.</title>
        <authorList>
            <person name="Maheux A.F."/>
            <person name="Boudreau D.K."/>
            <person name="Berube E."/>
            <person name="Boissinot M."/>
            <person name="Raymond F."/>
            <person name="Brodeur S."/>
            <person name="Corbeil J."/>
            <person name="Isabel S."/>
            <person name="Omar R.F."/>
            <person name="Bergeron M.G."/>
        </authorList>
    </citation>
    <scope>NUCLEOTIDE SEQUENCE [LARGE SCALE GENOMIC DNA]</scope>
    <source>
        <strain evidence="3 4">CCRI-19302</strain>
    </source>
</reference>
<dbReference type="SUPFAM" id="SSF53335">
    <property type="entry name" value="S-adenosyl-L-methionine-dependent methyltransferases"/>
    <property type="match status" value="1"/>
</dbReference>
<keyword evidence="4" id="KW-1185">Reference proteome</keyword>
<dbReference type="Pfam" id="PF13649">
    <property type="entry name" value="Methyltransf_25"/>
    <property type="match status" value="1"/>
</dbReference>
<dbReference type="EMBL" id="QICS01000002">
    <property type="protein sequence ID" value="PXV93722.1"/>
    <property type="molecule type" value="Genomic_DNA"/>
</dbReference>
<organism evidence="2 5">
    <name type="scientific">Lachnotalea glycerini</name>
    <dbReference type="NCBI Taxonomy" id="1763509"/>
    <lineage>
        <taxon>Bacteria</taxon>
        <taxon>Bacillati</taxon>
        <taxon>Bacillota</taxon>
        <taxon>Clostridia</taxon>
        <taxon>Lachnospirales</taxon>
        <taxon>Lachnospiraceae</taxon>
        <taxon>Lachnotalea</taxon>
    </lineage>
</organism>
<dbReference type="AlphaFoldDB" id="A0A255I4X9"/>
<dbReference type="GO" id="GO:0032259">
    <property type="term" value="P:methylation"/>
    <property type="evidence" value="ECO:0007669"/>
    <property type="project" value="UniProtKB-KW"/>
</dbReference>
<feature type="domain" description="Methyltransferase" evidence="1">
    <location>
        <begin position="57"/>
        <end position="151"/>
    </location>
</feature>
<dbReference type="Gene3D" id="3.40.50.150">
    <property type="entry name" value="Vaccinia Virus protein VP39"/>
    <property type="match status" value="1"/>
</dbReference>
<comment type="caution">
    <text evidence="2">The sequence shown here is derived from an EMBL/GenBank/DDBJ whole genome shotgun (WGS) entry which is preliminary data.</text>
</comment>
<evidence type="ECO:0000259" key="1">
    <source>
        <dbReference type="Pfam" id="PF13649"/>
    </source>
</evidence>
<keyword evidence="2" id="KW-0808">Transferase</keyword>
<sequence length="265" mass="30773">MKLFGFCKGIQKLNLDDVTYSDMYQGYFAKFYDNLVANDDFDLDIYEGLFQKENNKILELACGSGRILIPLLDKGYDITGVDLSEDMLDILEKKCHMKNLNPILFKDDMCNFNNGIKYDTIILSHISISLLNSKLQEELFYNISNHLLKEGGIFIFNFTDFSRKLMKSGELKPHYYFNNRNQSFAILFEQVNLELKKVLVNLYSEKTETGNVKRYIGTSCKNIIDKNEINCFIKALSLNLINEKCVETTEGFIRFYVLQKMSSEK</sequence>
<evidence type="ECO:0000313" key="2">
    <source>
        <dbReference type="EMBL" id="PXV93722.1"/>
    </source>
</evidence>
<dbReference type="Gene3D" id="2.20.25.110">
    <property type="entry name" value="S-adenosyl-L-methionine-dependent methyltransferases"/>
    <property type="match status" value="1"/>
</dbReference>
<name>A0A255I4X9_9FIRM</name>
<dbReference type="InterPro" id="IPR029063">
    <property type="entry name" value="SAM-dependent_MTases_sf"/>
</dbReference>
<dbReference type="GO" id="GO:0008168">
    <property type="term" value="F:methyltransferase activity"/>
    <property type="evidence" value="ECO:0007669"/>
    <property type="project" value="UniProtKB-KW"/>
</dbReference>
<gene>
    <name evidence="2" type="ORF">C8E03_102497</name>
    <name evidence="3" type="ORF">CG710_004350</name>
</gene>
<dbReference type="RefSeq" id="WP_094379315.1">
    <property type="nucleotide sequence ID" value="NZ_NOKA02000003.1"/>
</dbReference>
<accession>A0A255I4X9</accession>
<evidence type="ECO:0000313" key="4">
    <source>
        <dbReference type="Proteomes" id="UP000216411"/>
    </source>
</evidence>
<protein>
    <submittedName>
        <fullName evidence="3">Class I SAM-dependent methyltransferase</fullName>
    </submittedName>
    <submittedName>
        <fullName evidence="2">Methyltransferase family protein</fullName>
    </submittedName>
</protein>
<dbReference type="EMBL" id="NOKA02000003">
    <property type="protein sequence ID" value="RDY32664.1"/>
    <property type="molecule type" value="Genomic_DNA"/>
</dbReference>
<dbReference type="InterPro" id="IPR041698">
    <property type="entry name" value="Methyltransf_25"/>
</dbReference>
<reference evidence="3" key="3">
    <citation type="submission" date="2018-07" db="EMBL/GenBank/DDBJ databases">
        <authorList>
            <person name="Quirk P.G."/>
            <person name="Krulwich T.A."/>
        </authorList>
    </citation>
    <scope>NUCLEOTIDE SEQUENCE</scope>
    <source>
        <strain evidence="3">CCRI-19302</strain>
    </source>
</reference>
<dbReference type="Proteomes" id="UP000247523">
    <property type="component" value="Unassembled WGS sequence"/>
</dbReference>
<keyword evidence="2" id="KW-0489">Methyltransferase</keyword>
<dbReference type="CDD" id="cd02440">
    <property type="entry name" value="AdoMet_MTases"/>
    <property type="match status" value="1"/>
</dbReference>
<evidence type="ECO:0000313" key="3">
    <source>
        <dbReference type="EMBL" id="RDY32664.1"/>
    </source>
</evidence>
<dbReference type="Proteomes" id="UP000216411">
    <property type="component" value="Unassembled WGS sequence"/>
</dbReference>
<proteinExistence type="predicted"/>